<dbReference type="InterPro" id="IPR027417">
    <property type="entry name" value="P-loop_NTPase"/>
</dbReference>
<dbReference type="Proteomes" id="UP000717328">
    <property type="component" value="Unassembled WGS sequence"/>
</dbReference>
<dbReference type="PROSITE" id="PS00675">
    <property type="entry name" value="SIGMA54_INTERACT_1"/>
    <property type="match status" value="1"/>
</dbReference>
<dbReference type="GO" id="GO:0005525">
    <property type="term" value="F:GTP binding"/>
    <property type="evidence" value="ECO:0007669"/>
    <property type="project" value="InterPro"/>
</dbReference>
<sequence length="287" mass="32444">MSEKKEIAIKKSTPPPNVILFGESGSGKSSIVNMLAQRPCAQTSSSVKGCTFIANSYPIEILGTTFNIYDTAGLDEGDQGNVPKKEAIVQLLRLLKSLDTGVSLLVFCMRGPRIKESAHRNWRLFHEVICRRKVPIVLAVTGIEQEYDMDEWWIRNKGAFQDYDMFPNGVACITAIRGKPLKDRNRQPLQDSEGRDIYSLDDEYRESMEKTGKAIKTQYRTEPWKVEPVEWFRDIVTVSYKTRCLRAPIEYKETRTVAGAAIQELAKALLISQEEAERMGKALSSDN</sequence>
<keyword evidence="3" id="KW-1185">Reference proteome</keyword>
<dbReference type="CDD" id="cd00882">
    <property type="entry name" value="Ras_like_GTPase"/>
    <property type="match status" value="1"/>
</dbReference>
<dbReference type="SUPFAM" id="SSF52540">
    <property type="entry name" value="P-loop containing nucleoside triphosphate hydrolases"/>
    <property type="match status" value="1"/>
</dbReference>
<dbReference type="InterPro" id="IPR006073">
    <property type="entry name" value="GTP-bd"/>
</dbReference>
<organism evidence="2 3">
    <name type="scientific">Sphagnurus paluster</name>
    <dbReference type="NCBI Taxonomy" id="117069"/>
    <lineage>
        <taxon>Eukaryota</taxon>
        <taxon>Fungi</taxon>
        <taxon>Dikarya</taxon>
        <taxon>Basidiomycota</taxon>
        <taxon>Agaricomycotina</taxon>
        <taxon>Agaricomycetes</taxon>
        <taxon>Agaricomycetidae</taxon>
        <taxon>Agaricales</taxon>
        <taxon>Tricholomatineae</taxon>
        <taxon>Lyophyllaceae</taxon>
        <taxon>Sphagnurus</taxon>
    </lineage>
</organism>
<dbReference type="AlphaFoldDB" id="A0A9P7FZK2"/>
<comment type="caution">
    <text evidence="2">The sequence shown here is derived from an EMBL/GenBank/DDBJ whole genome shotgun (WGS) entry which is preliminary data.</text>
</comment>
<reference evidence="2" key="2">
    <citation type="submission" date="2021-10" db="EMBL/GenBank/DDBJ databases">
        <title>Phylogenomics reveals ancestral predisposition of the termite-cultivated fungus Termitomyces towards a domesticated lifestyle.</title>
        <authorList>
            <person name="Auxier B."/>
            <person name="Grum-Grzhimaylo A."/>
            <person name="Cardenas M.E."/>
            <person name="Lodge J.D."/>
            <person name="Laessoe T."/>
            <person name="Pedersen O."/>
            <person name="Smith M.E."/>
            <person name="Kuyper T.W."/>
            <person name="Franco-Molano E.A."/>
            <person name="Baroni T.J."/>
            <person name="Aanen D.K."/>
        </authorList>
    </citation>
    <scope>NUCLEOTIDE SEQUENCE</scope>
    <source>
        <strain evidence="2">D49</strain>
    </source>
</reference>
<gene>
    <name evidence="2" type="ORF">H0H81_001728</name>
</gene>
<accession>A0A9P7FZK2</accession>
<feature type="domain" description="G" evidence="1">
    <location>
        <begin position="18"/>
        <end position="138"/>
    </location>
</feature>
<protein>
    <recommendedName>
        <fullName evidence="1">G domain-containing protein</fullName>
    </recommendedName>
</protein>
<reference evidence="2" key="1">
    <citation type="submission" date="2021-02" db="EMBL/GenBank/DDBJ databases">
        <authorList>
            <person name="Nieuwenhuis M."/>
            <person name="Van De Peppel L.J.J."/>
        </authorList>
    </citation>
    <scope>NUCLEOTIDE SEQUENCE</scope>
    <source>
        <strain evidence="2">D49</strain>
    </source>
</reference>
<evidence type="ECO:0000313" key="2">
    <source>
        <dbReference type="EMBL" id="KAG5638125.1"/>
    </source>
</evidence>
<dbReference type="OrthoDB" id="8954335at2759"/>
<dbReference type="Pfam" id="PF01926">
    <property type="entry name" value="MMR_HSR1"/>
    <property type="match status" value="1"/>
</dbReference>
<proteinExistence type="predicted"/>
<evidence type="ECO:0000313" key="3">
    <source>
        <dbReference type="Proteomes" id="UP000717328"/>
    </source>
</evidence>
<evidence type="ECO:0000259" key="1">
    <source>
        <dbReference type="Pfam" id="PF01926"/>
    </source>
</evidence>
<name>A0A9P7FZK2_9AGAR</name>
<dbReference type="InterPro" id="IPR025662">
    <property type="entry name" value="Sigma_54_int_dom_ATP-bd_1"/>
</dbReference>
<dbReference type="EMBL" id="JABCKI010005780">
    <property type="protein sequence ID" value="KAG5638125.1"/>
    <property type="molecule type" value="Genomic_DNA"/>
</dbReference>
<dbReference type="Gene3D" id="3.40.50.300">
    <property type="entry name" value="P-loop containing nucleotide triphosphate hydrolases"/>
    <property type="match status" value="1"/>
</dbReference>